<feature type="transmembrane region" description="Helical" evidence="7">
    <location>
        <begin position="271"/>
        <end position="298"/>
    </location>
</feature>
<evidence type="ECO:0000256" key="7">
    <source>
        <dbReference type="SAM" id="Phobius"/>
    </source>
</evidence>
<feature type="transmembrane region" description="Helical" evidence="7">
    <location>
        <begin position="237"/>
        <end position="259"/>
    </location>
</feature>
<proteinExistence type="predicted"/>
<keyword evidence="3" id="KW-0547">Nucleotide-binding</keyword>
<dbReference type="InterPro" id="IPR003593">
    <property type="entry name" value="AAA+_ATPase"/>
</dbReference>
<keyword evidence="5 7" id="KW-1133">Transmembrane helix</keyword>
<dbReference type="CDD" id="cd18548">
    <property type="entry name" value="ABC_6TM_Tm287_like"/>
    <property type="match status" value="1"/>
</dbReference>
<evidence type="ECO:0000313" key="10">
    <source>
        <dbReference type="EMBL" id="GAA1108459.1"/>
    </source>
</evidence>
<dbReference type="SUPFAM" id="SSF52540">
    <property type="entry name" value="P-loop containing nucleoside triphosphate hydrolases"/>
    <property type="match status" value="1"/>
</dbReference>
<dbReference type="PROSITE" id="PS00211">
    <property type="entry name" value="ABC_TRANSPORTER_1"/>
    <property type="match status" value="1"/>
</dbReference>
<dbReference type="Pfam" id="PF00005">
    <property type="entry name" value="ABC_tran"/>
    <property type="match status" value="1"/>
</dbReference>
<keyword evidence="11" id="KW-1185">Reference proteome</keyword>
<feature type="domain" description="ABC transporter" evidence="8">
    <location>
        <begin position="336"/>
        <end position="569"/>
    </location>
</feature>
<keyword evidence="6 7" id="KW-0472">Membrane</keyword>
<dbReference type="PANTHER" id="PTHR43394">
    <property type="entry name" value="ATP-DEPENDENT PERMEASE MDL1, MITOCHONDRIAL"/>
    <property type="match status" value="1"/>
</dbReference>
<dbReference type="InterPro" id="IPR039421">
    <property type="entry name" value="Type_1_exporter"/>
</dbReference>
<name>A0ABN1TZB8_9ACTN</name>
<dbReference type="Gene3D" id="1.20.1560.10">
    <property type="entry name" value="ABC transporter type 1, transmembrane domain"/>
    <property type="match status" value="1"/>
</dbReference>
<dbReference type="InterPro" id="IPR003439">
    <property type="entry name" value="ABC_transporter-like_ATP-bd"/>
</dbReference>
<reference evidence="10 11" key="1">
    <citation type="journal article" date="2019" name="Int. J. Syst. Evol. Microbiol.">
        <title>The Global Catalogue of Microorganisms (GCM) 10K type strain sequencing project: providing services to taxonomists for standard genome sequencing and annotation.</title>
        <authorList>
            <consortium name="The Broad Institute Genomics Platform"/>
            <consortium name="The Broad Institute Genome Sequencing Center for Infectious Disease"/>
            <person name="Wu L."/>
            <person name="Ma J."/>
        </authorList>
    </citation>
    <scope>NUCLEOTIDE SEQUENCE [LARGE SCALE GENOMIC DNA]</scope>
    <source>
        <strain evidence="10 11">JCM 13008</strain>
    </source>
</reference>
<evidence type="ECO:0000259" key="9">
    <source>
        <dbReference type="PROSITE" id="PS50929"/>
    </source>
</evidence>
<keyword evidence="4 10" id="KW-0067">ATP-binding</keyword>
<evidence type="ECO:0000259" key="8">
    <source>
        <dbReference type="PROSITE" id="PS50893"/>
    </source>
</evidence>
<keyword evidence="2 7" id="KW-0812">Transmembrane</keyword>
<dbReference type="Pfam" id="PF00664">
    <property type="entry name" value="ABC_membrane"/>
    <property type="match status" value="1"/>
</dbReference>
<feature type="transmembrane region" description="Helical" evidence="7">
    <location>
        <begin position="54"/>
        <end position="78"/>
    </location>
</feature>
<comment type="subcellular location">
    <subcellularLocation>
        <location evidence="1">Cell membrane</location>
        <topology evidence="1">Multi-pass membrane protein</topology>
    </subcellularLocation>
</comment>
<comment type="caution">
    <text evidence="10">The sequence shown here is derived from an EMBL/GenBank/DDBJ whole genome shotgun (WGS) entry which is preliminary data.</text>
</comment>
<organism evidence="10 11">
    <name type="scientific">Nocardioides dubius</name>
    <dbReference type="NCBI Taxonomy" id="317019"/>
    <lineage>
        <taxon>Bacteria</taxon>
        <taxon>Bacillati</taxon>
        <taxon>Actinomycetota</taxon>
        <taxon>Actinomycetes</taxon>
        <taxon>Propionibacteriales</taxon>
        <taxon>Nocardioidaceae</taxon>
        <taxon>Nocardioides</taxon>
    </lineage>
</organism>
<dbReference type="InterPro" id="IPR017871">
    <property type="entry name" value="ABC_transporter-like_CS"/>
</dbReference>
<feature type="transmembrane region" description="Helical" evidence="7">
    <location>
        <begin position="12"/>
        <end position="34"/>
    </location>
</feature>
<dbReference type="SMART" id="SM00382">
    <property type="entry name" value="AAA"/>
    <property type="match status" value="1"/>
</dbReference>
<evidence type="ECO:0000256" key="5">
    <source>
        <dbReference type="ARBA" id="ARBA00022989"/>
    </source>
</evidence>
<dbReference type="EMBL" id="BAAALG010000011">
    <property type="protein sequence ID" value="GAA1108459.1"/>
    <property type="molecule type" value="Genomic_DNA"/>
</dbReference>
<dbReference type="PROSITE" id="PS50893">
    <property type="entry name" value="ABC_TRANSPORTER_2"/>
    <property type="match status" value="1"/>
</dbReference>
<dbReference type="GO" id="GO:0005524">
    <property type="term" value="F:ATP binding"/>
    <property type="evidence" value="ECO:0007669"/>
    <property type="project" value="UniProtKB-KW"/>
</dbReference>
<dbReference type="RefSeq" id="WP_343995707.1">
    <property type="nucleotide sequence ID" value="NZ_BAAALG010000011.1"/>
</dbReference>
<feature type="transmembrane region" description="Helical" evidence="7">
    <location>
        <begin position="127"/>
        <end position="151"/>
    </location>
</feature>
<accession>A0ABN1TZB8</accession>
<evidence type="ECO:0000256" key="1">
    <source>
        <dbReference type="ARBA" id="ARBA00004651"/>
    </source>
</evidence>
<protein>
    <submittedName>
        <fullName evidence="10">ABC transporter ATP-binding protein</fullName>
    </submittedName>
</protein>
<dbReference type="InterPro" id="IPR011527">
    <property type="entry name" value="ABC1_TM_dom"/>
</dbReference>
<dbReference type="PROSITE" id="PS50929">
    <property type="entry name" value="ABC_TM1F"/>
    <property type="match status" value="1"/>
</dbReference>
<evidence type="ECO:0000313" key="11">
    <source>
        <dbReference type="Proteomes" id="UP001501581"/>
    </source>
</evidence>
<dbReference type="InterPro" id="IPR027417">
    <property type="entry name" value="P-loop_NTPase"/>
</dbReference>
<sequence length="603" mass="64699">MLLRLLRQYLRPYRTWLTIVVALQFTATLAMLFLPSLNADIIDKGVATGDNDYVLRLGAIMLAVTLAQAGCQMVAAYFAGRASMSFGRDLRAALFTTIGGYSNREVATFGAPSLITRATNDVQQVQMLAMMTCVMGASIPIMMVGGVVMAMREDLGLSWLIVATVPLLILAVGLVVTRMVPAFRAVQERLDGVNRVLREQITGIRVVRAFVREPVERERFAQANDDLTEVAITAGRWMAAMFPIVLTVSNVASVGVIWFGGHRVDGGQMEVGALTAFISYLMQILMSVMMGTFMLMSVPRASVSADRIAEVLNTPSSVVAPAQPVRALSARGHLDLRNVGVTFPGAEAPVLRGVDLTARPGQTVAVIGSTGAGKTTLVNLIPRLLDATAGTVAVDDVDVRDLDPETLWATIGLVPQRAFLFSGTIASNLRHGRPEASDAELWEALEIAQAREFVEALPEQLDTPIAQGGTTVSGGQRQRLAIARAIVRRPEIYLFDDAFSALDVATDARLRAALRPVTAEATVVIVAQRIATIRDADQILVLEDGEVVGRGTHDALLADNETYREIASSQGVEVSNVDRCSTAPLNDDRCSTAPLNDGGRGMA</sequence>
<gene>
    <name evidence="10" type="ORF">GCM10009668_30820</name>
</gene>
<dbReference type="Gene3D" id="3.40.50.300">
    <property type="entry name" value="P-loop containing nucleotide triphosphate hydrolases"/>
    <property type="match status" value="1"/>
</dbReference>
<evidence type="ECO:0000256" key="4">
    <source>
        <dbReference type="ARBA" id="ARBA00022840"/>
    </source>
</evidence>
<evidence type="ECO:0000256" key="2">
    <source>
        <dbReference type="ARBA" id="ARBA00022692"/>
    </source>
</evidence>
<evidence type="ECO:0000256" key="6">
    <source>
        <dbReference type="ARBA" id="ARBA00023136"/>
    </source>
</evidence>
<dbReference type="SUPFAM" id="SSF90123">
    <property type="entry name" value="ABC transporter transmembrane region"/>
    <property type="match status" value="1"/>
</dbReference>
<dbReference type="PANTHER" id="PTHR43394:SF1">
    <property type="entry name" value="ATP-BINDING CASSETTE SUB-FAMILY B MEMBER 10, MITOCHONDRIAL"/>
    <property type="match status" value="1"/>
</dbReference>
<evidence type="ECO:0000256" key="3">
    <source>
        <dbReference type="ARBA" id="ARBA00022741"/>
    </source>
</evidence>
<feature type="domain" description="ABC transmembrane type-1" evidence="9">
    <location>
        <begin position="19"/>
        <end position="300"/>
    </location>
</feature>
<dbReference type="InterPro" id="IPR036640">
    <property type="entry name" value="ABC1_TM_sf"/>
</dbReference>
<dbReference type="Proteomes" id="UP001501581">
    <property type="component" value="Unassembled WGS sequence"/>
</dbReference>
<feature type="transmembrane region" description="Helical" evidence="7">
    <location>
        <begin position="157"/>
        <end position="180"/>
    </location>
</feature>